<dbReference type="EMBL" id="JELX01000756">
    <property type="protein sequence ID" value="KYF61862.1"/>
    <property type="molecule type" value="Genomic_DNA"/>
</dbReference>
<feature type="signal peptide" evidence="1">
    <location>
        <begin position="1"/>
        <end position="23"/>
    </location>
</feature>
<evidence type="ECO:0000313" key="3">
    <source>
        <dbReference type="Proteomes" id="UP000075604"/>
    </source>
</evidence>
<sequence>MRPYPDRALGRAAALLLLTLLPACDMPSGTGGREVRFTLELATAAVPGRPAGSFTTTTGWDVTLESAVIALGPVYLYENPPHLVARGPAGGLWDALVPPAHAHTGSEHFDGGEVKGEWLGQVALDALDPGVRLGHIPGTAGGVRSLSVGLYPPRASIAGDAARLEGHHAYVVGVATRGDLEIPFEGGLDIEAEGNKREVAGIPLTAELDAGASVTIELHLEAWFDEAHFDRLTEKSARGRFLINRSTQAGAAWFIGARGAAAFSAKGSRAADQGKSL</sequence>
<organism evidence="2 3">
    <name type="scientific">Sorangium cellulosum</name>
    <name type="common">Polyangium cellulosum</name>
    <dbReference type="NCBI Taxonomy" id="56"/>
    <lineage>
        <taxon>Bacteria</taxon>
        <taxon>Pseudomonadati</taxon>
        <taxon>Myxococcota</taxon>
        <taxon>Polyangia</taxon>
        <taxon>Polyangiales</taxon>
        <taxon>Polyangiaceae</taxon>
        <taxon>Sorangium</taxon>
    </lineage>
</organism>
<reference evidence="2 3" key="1">
    <citation type="submission" date="2014-02" db="EMBL/GenBank/DDBJ databases">
        <title>The small core and large imbalanced accessory genome model reveals a collaborative survival strategy of Sorangium cellulosum strains in nature.</title>
        <authorList>
            <person name="Han K."/>
            <person name="Peng R."/>
            <person name="Blom J."/>
            <person name="Li Y.-Z."/>
        </authorList>
    </citation>
    <scope>NUCLEOTIDE SEQUENCE [LARGE SCALE GENOMIC DNA]</scope>
    <source>
        <strain evidence="2 3">So0157-18</strain>
    </source>
</reference>
<evidence type="ECO:0008006" key="4">
    <source>
        <dbReference type="Google" id="ProtNLM"/>
    </source>
</evidence>
<dbReference type="AlphaFoldDB" id="A0A150Q1M2"/>
<feature type="chain" id="PRO_5007566429" description="Secreted protein" evidence="1">
    <location>
        <begin position="24"/>
        <end position="277"/>
    </location>
</feature>
<accession>A0A150Q1M2</accession>
<evidence type="ECO:0000313" key="2">
    <source>
        <dbReference type="EMBL" id="KYF61862.1"/>
    </source>
</evidence>
<protein>
    <recommendedName>
        <fullName evidence="4">Secreted protein</fullName>
    </recommendedName>
</protein>
<gene>
    <name evidence="2" type="ORF">BE04_32750</name>
</gene>
<name>A0A150Q1M2_SORCE</name>
<comment type="caution">
    <text evidence="2">The sequence shown here is derived from an EMBL/GenBank/DDBJ whole genome shotgun (WGS) entry which is preliminary data.</text>
</comment>
<proteinExistence type="predicted"/>
<dbReference type="Proteomes" id="UP000075604">
    <property type="component" value="Unassembled WGS sequence"/>
</dbReference>
<keyword evidence="1" id="KW-0732">Signal</keyword>
<evidence type="ECO:0000256" key="1">
    <source>
        <dbReference type="SAM" id="SignalP"/>
    </source>
</evidence>